<dbReference type="SMART" id="SM00220">
    <property type="entry name" value="S_TKc"/>
    <property type="match status" value="1"/>
</dbReference>
<dbReference type="SMART" id="SM00320">
    <property type="entry name" value="WD40"/>
    <property type="match status" value="7"/>
</dbReference>
<dbReference type="PRINTS" id="PR00320">
    <property type="entry name" value="GPROTEINBRPT"/>
</dbReference>
<dbReference type="GO" id="GO:0009658">
    <property type="term" value="P:chloroplast organization"/>
    <property type="evidence" value="ECO:0007669"/>
    <property type="project" value="EnsemblPlants"/>
</dbReference>
<evidence type="ECO:0000259" key="6">
    <source>
        <dbReference type="PROSITE" id="PS50011"/>
    </source>
</evidence>
<dbReference type="InterPro" id="IPR044630">
    <property type="entry name" value="SPA1/2/3/4"/>
</dbReference>
<dbReference type="OrthoDB" id="273771at2759"/>
<reference evidence="7" key="1">
    <citation type="journal article" date="2012" name="Nature">
        <title>The tomato genome sequence provides insights into fleshy fruit evolution.</title>
        <authorList>
            <consortium name="Tomato Genome Consortium"/>
        </authorList>
    </citation>
    <scope>NUCLEOTIDE SEQUENCE [LARGE SCALE GENOMIC DNA]</scope>
    <source>
        <strain evidence="7">cv. Heinz 1706</strain>
    </source>
</reference>
<evidence type="ECO:0000256" key="4">
    <source>
        <dbReference type="SAM" id="Coils"/>
    </source>
</evidence>
<protein>
    <recommendedName>
        <fullName evidence="6">Protein kinase domain-containing protein</fullName>
    </recommendedName>
</protein>
<dbReference type="GeneID" id="101249027"/>
<dbReference type="PROSITE" id="PS50294">
    <property type="entry name" value="WD_REPEATS_REGION"/>
    <property type="match status" value="1"/>
</dbReference>
<dbReference type="Pfam" id="PF00400">
    <property type="entry name" value="WD40"/>
    <property type="match status" value="2"/>
</dbReference>
<dbReference type="SUPFAM" id="SSF56112">
    <property type="entry name" value="Protein kinase-like (PK-like)"/>
    <property type="match status" value="1"/>
</dbReference>
<dbReference type="GO" id="GO:0010017">
    <property type="term" value="P:red or far-red light signaling pathway"/>
    <property type="evidence" value="ECO:0007669"/>
    <property type="project" value="EnsemblPlants"/>
</dbReference>
<dbReference type="Proteomes" id="UP000004994">
    <property type="component" value="Chromosome 10"/>
</dbReference>
<dbReference type="InParanoid" id="A0A3Q7J7I6"/>
<dbReference type="GO" id="GO:0048575">
    <property type="term" value="P:short-day photoperiodism, flowering"/>
    <property type="evidence" value="ECO:0007669"/>
    <property type="project" value="EnsemblPlants"/>
</dbReference>
<dbReference type="Gene3D" id="1.10.510.10">
    <property type="entry name" value="Transferase(Phosphotransferase) domain 1"/>
    <property type="match status" value="1"/>
</dbReference>
<feature type="region of interest" description="Disordered" evidence="5">
    <location>
        <begin position="1"/>
        <end position="76"/>
    </location>
</feature>
<dbReference type="RefSeq" id="XP_019071597.1">
    <property type="nucleotide sequence ID" value="XM_019216052.3"/>
</dbReference>
<dbReference type="AlphaFoldDB" id="A0A3Q7J7I6"/>
<evidence type="ECO:0000313" key="7">
    <source>
        <dbReference type="EnsemblPlants" id="Solyc10g011690.3.1"/>
    </source>
</evidence>
<name>A0A3Q7J7I6_SOLLC</name>
<dbReference type="PROSITE" id="PS50011">
    <property type="entry name" value="PROTEIN_KINASE_DOM"/>
    <property type="match status" value="1"/>
</dbReference>
<reference evidence="7" key="2">
    <citation type="submission" date="2019-01" db="UniProtKB">
        <authorList>
            <consortium name="EnsemblPlants"/>
        </authorList>
    </citation>
    <scope>IDENTIFICATION</scope>
    <source>
        <strain evidence="7">cv. Heinz 1706</strain>
    </source>
</reference>
<dbReference type="GO" id="GO:0016604">
    <property type="term" value="C:nuclear body"/>
    <property type="evidence" value="ECO:0007669"/>
    <property type="project" value="EnsemblPlants"/>
</dbReference>
<keyword evidence="4" id="KW-0175">Coiled coil</keyword>
<dbReference type="STRING" id="4081.A0A3Q7J7I6"/>
<dbReference type="InterPro" id="IPR000719">
    <property type="entry name" value="Prot_kinase_dom"/>
</dbReference>
<dbReference type="RefSeq" id="XP_019071596.1">
    <property type="nucleotide sequence ID" value="XM_019216051.3"/>
</dbReference>
<dbReference type="GO" id="GO:2000028">
    <property type="term" value="P:regulation of photoperiodism, flowering"/>
    <property type="evidence" value="ECO:0007669"/>
    <property type="project" value="EnsemblPlants"/>
</dbReference>
<dbReference type="InterPro" id="IPR015943">
    <property type="entry name" value="WD40/YVTN_repeat-like_dom_sf"/>
</dbReference>
<feature type="repeat" description="WD" evidence="3">
    <location>
        <begin position="795"/>
        <end position="837"/>
    </location>
</feature>
<sequence length="1019" mass="113640">MDKSKEEADANDVGANVLSRTRECDSGEPSMGKCTSTSHELPEGSTSASSGMLESDGMNRNVTSMKGPQLHGTSSYSLNSSRLTLEKLCSYKISEPASLRCSNSQKTIQKPQIQWQRFYQLGSGSRSLKGDGDPSSTDKAVQQLSSKELPRINLLALKMLKQASDKDIKGGSNAESSQSTEDHNLIIPRNRLLPGSSQSKLLSTSSFSHFFANRSLKTKDVLPKGPALHKEVHIASTLQNKNDFEQASTGMVSSDVFLKQGANSNQASFSRSDHQRPTSTYNGFTLREWLNSTGSQINKAERIHIFRQIVKLIDIAHSEGNAFQDIRPSCFILLSPNGVKYIGSSVQIDSMYAVSRNTNGKRPSDMEMHANSNLGIKLQKVNVDVGLIRQQPESNARSCSRDEGTSFQAGCLLESDINQLEKKWYTCPEELHHESLASSNIYSLGVLFFELLCCFESPAAHSTAMLNLQSRILPPNFLCQNPKEVGFCFLLLHPVPSSRPTTREILQSELIIGAEEVCKIDGVPSFIEKDDDPDSDVLLYFLVSLQEEKQNDTSKLLQRIECLEADIKDVEKREVLRHSDWVETDFNNMRQGSYLKHLNSADSISRSFSIPNMRNEKLMKNISQLESAYFCMRSQIQLAENDTIGRTDTDLLTSRDRLFQVSAKEAEPILKSVDRVGAFFEGICKYARYCKFEEYGTLRNGDLLNSINVICSLCFDYEEDYIAAAGVSKKIKIFEFASLLNESADLQYPVAEMSNISKLSCVSWNKYMRNYLASTDYDGVVKMWDASTGQEFSQHTEHQKRAWSVDFSQVNPTKFATGSDDCSVKVWNINERSSVDTIWNPANICCVQFSAYSSHLLAFGSADYKIYCYDLRHTRIPWCTLTGHEKAVSFVKFLDYGTLVSASTDNTLKLWDLKRTSLEGLSSNACSLTFKGHTNEKNFVGLSVLDGYIACGSESNEVYAYHRSLPMPITSYKFGSVDPSSGNDGESNGKFVSSVCWRRKSNMVVAANSTGCIKLLRLV</sequence>
<dbReference type="Gene3D" id="2.130.10.10">
    <property type="entry name" value="YVTN repeat-like/Quinoprotein amine dehydrogenase"/>
    <property type="match status" value="1"/>
</dbReference>
<dbReference type="PANTHER" id="PTHR44218">
    <property type="entry name" value="PROTEIN SPA1-RELATED 2"/>
    <property type="match status" value="1"/>
</dbReference>
<feature type="domain" description="Protein kinase" evidence="6">
    <location>
        <begin position="115"/>
        <end position="511"/>
    </location>
</feature>
<dbReference type="GO" id="GO:0009640">
    <property type="term" value="P:photomorphogenesis"/>
    <property type="evidence" value="ECO:0007669"/>
    <property type="project" value="EnsemblPlants"/>
</dbReference>
<dbReference type="PaxDb" id="4081-Solyc10g011690.2.1"/>
<dbReference type="KEGG" id="sly:101249027"/>
<evidence type="ECO:0000256" key="2">
    <source>
        <dbReference type="ARBA" id="ARBA00022737"/>
    </source>
</evidence>
<feature type="compositionally biased region" description="Polar residues" evidence="5">
    <location>
        <begin position="134"/>
        <end position="144"/>
    </location>
</feature>
<evidence type="ECO:0000256" key="5">
    <source>
        <dbReference type="SAM" id="MobiDB-lite"/>
    </source>
</evidence>
<keyword evidence="1 3" id="KW-0853">WD repeat</keyword>
<dbReference type="GO" id="GO:0010100">
    <property type="term" value="P:negative regulation of photomorphogenesis"/>
    <property type="evidence" value="ECO:0007669"/>
    <property type="project" value="EnsemblPlants"/>
</dbReference>
<dbReference type="GO" id="GO:0010114">
    <property type="term" value="P:response to red light"/>
    <property type="evidence" value="ECO:0007669"/>
    <property type="project" value="EnsemblPlants"/>
</dbReference>
<feature type="repeat" description="WD" evidence="3">
    <location>
        <begin position="752"/>
        <end position="794"/>
    </location>
</feature>
<dbReference type="GO" id="GO:0009637">
    <property type="term" value="P:response to blue light"/>
    <property type="evidence" value="ECO:0007669"/>
    <property type="project" value="EnsemblPlants"/>
</dbReference>
<dbReference type="Gramene" id="Solyc10g011690.3.1">
    <property type="protein sequence ID" value="Solyc10g011690.3.1"/>
    <property type="gene ID" value="Solyc10g011690.3"/>
</dbReference>
<keyword evidence="2" id="KW-0677">Repeat</keyword>
<evidence type="ECO:0000313" key="8">
    <source>
        <dbReference type="Proteomes" id="UP000004994"/>
    </source>
</evidence>
<dbReference type="GO" id="GO:0042802">
    <property type="term" value="F:identical protein binding"/>
    <property type="evidence" value="ECO:0007669"/>
    <property type="project" value="EnsemblPlants"/>
</dbReference>
<dbReference type="InterPro" id="IPR036322">
    <property type="entry name" value="WD40_repeat_dom_sf"/>
</dbReference>
<dbReference type="PROSITE" id="PS00678">
    <property type="entry name" value="WD_REPEATS_1"/>
    <property type="match status" value="2"/>
</dbReference>
<feature type="region of interest" description="Disordered" evidence="5">
    <location>
        <begin position="124"/>
        <end position="144"/>
    </location>
</feature>
<dbReference type="PROSITE" id="PS50082">
    <property type="entry name" value="WD_REPEATS_2"/>
    <property type="match status" value="3"/>
</dbReference>
<dbReference type="FunCoup" id="A0A3Q7J7I6">
    <property type="interactions" value="138"/>
</dbReference>
<dbReference type="InterPro" id="IPR020472">
    <property type="entry name" value="WD40_PAC1"/>
</dbReference>
<feature type="repeat" description="WD" evidence="3">
    <location>
        <begin position="881"/>
        <end position="914"/>
    </location>
</feature>
<dbReference type="InterPro" id="IPR001680">
    <property type="entry name" value="WD40_rpt"/>
</dbReference>
<organism evidence="7">
    <name type="scientific">Solanum lycopersicum</name>
    <name type="common">Tomato</name>
    <name type="synonym">Lycopersicon esculentum</name>
    <dbReference type="NCBI Taxonomy" id="4081"/>
    <lineage>
        <taxon>Eukaryota</taxon>
        <taxon>Viridiplantae</taxon>
        <taxon>Streptophyta</taxon>
        <taxon>Embryophyta</taxon>
        <taxon>Tracheophyta</taxon>
        <taxon>Spermatophyta</taxon>
        <taxon>Magnoliopsida</taxon>
        <taxon>eudicotyledons</taxon>
        <taxon>Gunneridae</taxon>
        <taxon>Pentapetalae</taxon>
        <taxon>asterids</taxon>
        <taxon>lamiids</taxon>
        <taxon>Solanales</taxon>
        <taxon>Solanaceae</taxon>
        <taxon>Solanoideae</taxon>
        <taxon>Solaneae</taxon>
        <taxon>Solanum</taxon>
        <taxon>Solanum subgen. Lycopersicon</taxon>
    </lineage>
</organism>
<feature type="coiled-coil region" evidence="4">
    <location>
        <begin position="546"/>
        <end position="573"/>
    </location>
</feature>
<accession>A0A3Q7J7I6</accession>
<dbReference type="OMA" id="GCIKLLR"/>
<feature type="compositionally biased region" description="Polar residues" evidence="5">
    <location>
        <begin position="33"/>
        <end position="76"/>
    </location>
</feature>
<dbReference type="RefSeq" id="XP_004248447.1">
    <property type="nucleotide sequence ID" value="XM_004248399.5"/>
</dbReference>
<dbReference type="EnsemblPlants" id="Solyc10g011690.3.1">
    <property type="protein sequence ID" value="Solyc10g011690.3.1"/>
    <property type="gene ID" value="Solyc10g011690.3"/>
</dbReference>
<proteinExistence type="predicted"/>
<dbReference type="GO" id="GO:0004672">
    <property type="term" value="F:protein kinase activity"/>
    <property type="evidence" value="ECO:0007669"/>
    <property type="project" value="InterPro"/>
</dbReference>
<dbReference type="GO" id="GO:0010218">
    <property type="term" value="P:response to far red light"/>
    <property type="evidence" value="ECO:0007669"/>
    <property type="project" value="EnsemblPlants"/>
</dbReference>
<dbReference type="InterPro" id="IPR019775">
    <property type="entry name" value="WD40_repeat_CS"/>
</dbReference>
<keyword evidence="8" id="KW-1185">Reference proteome</keyword>
<dbReference type="SUPFAM" id="SSF50978">
    <property type="entry name" value="WD40 repeat-like"/>
    <property type="match status" value="1"/>
</dbReference>
<gene>
    <name evidence="7" type="primary">LOC101249027</name>
</gene>
<evidence type="ECO:0000256" key="1">
    <source>
        <dbReference type="ARBA" id="ARBA00022574"/>
    </source>
</evidence>
<evidence type="ECO:0000256" key="3">
    <source>
        <dbReference type="PROSITE-ProRule" id="PRU00221"/>
    </source>
</evidence>
<dbReference type="InterPro" id="IPR011009">
    <property type="entry name" value="Kinase-like_dom_sf"/>
</dbReference>
<dbReference type="GO" id="GO:0005524">
    <property type="term" value="F:ATP binding"/>
    <property type="evidence" value="ECO:0007669"/>
    <property type="project" value="InterPro"/>
</dbReference>
<dbReference type="PANTHER" id="PTHR44218:SF4">
    <property type="entry name" value="PROTEIN SUPPRESSOR OF PHYA-105 1-LIKE ISOFORM X1"/>
    <property type="match status" value="1"/>
</dbReference>